<keyword evidence="5" id="KW-1185">Reference proteome</keyword>
<dbReference type="EMBL" id="VCQU01000004">
    <property type="protein sequence ID" value="NMN96041.1"/>
    <property type="molecule type" value="Genomic_DNA"/>
</dbReference>
<sequence length="407" mass="44245">MNVRSSARIRAVVLIVVAALTGACGSSLSGAPKAGEIDIRQLNIGSYSVEPVTLPSPSQEWGRYREADRMADAVATVIDVDPTLEFQEAGVVDDPESAANVLSFIPGVPVIKPVLEKYGMIIGFYANGLNQEFVRGMNLDGAQFLMIMVNRFPSEDAARQAAVEIDATDFNVSKDNVAVPIGKHPDAKAHWRPGNASIAATLARRQFVVSLQAVYPTPNLDALAKQVSDALDAEVPLIDAFAPTPTDKIATLPLDPDHLVVRALNISSDHAMKPGDVQQFGPRGALHFTWNGHYKDRLLQQYGVDRLVLGTASSIYRVRDDRAATEIFPTWIKAFADSNKAEEIEAKTGVPNARCFERKDAAVAEVPQLRFTCFFTYRDFVARVFSGDKGDAQERAAAQYALLANTN</sequence>
<proteinExistence type="predicted"/>
<keyword evidence="1" id="KW-0732">Signal</keyword>
<dbReference type="Pfam" id="PF24092">
    <property type="entry name" value="DUF7373_C"/>
    <property type="match status" value="1"/>
</dbReference>
<dbReference type="InterPro" id="IPR055797">
    <property type="entry name" value="DUF7373"/>
</dbReference>
<dbReference type="InterPro" id="IPR056463">
    <property type="entry name" value="DUF7373_C"/>
</dbReference>
<feature type="chain" id="PRO_5039070532" evidence="1">
    <location>
        <begin position="30"/>
        <end position="407"/>
    </location>
</feature>
<protein>
    <submittedName>
        <fullName evidence="4">Uncharacterized protein</fullName>
    </submittedName>
</protein>
<comment type="caution">
    <text evidence="4">The sequence shown here is derived from an EMBL/GenBank/DDBJ whole genome shotgun (WGS) entry which is preliminary data.</text>
</comment>
<evidence type="ECO:0000313" key="5">
    <source>
        <dbReference type="Proteomes" id="UP000535543"/>
    </source>
</evidence>
<name>A0A848KCM3_9NOCA</name>
<evidence type="ECO:0000259" key="3">
    <source>
        <dbReference type="Pfam" id="PF24092"/>
    </source>
</evidence>
<dbReference type="RefSeq" id="WP_169587554.1">
    <property type="nucleotide sequence ID" value="NZ_VCQU01000004.1"/>
</dbReference>
<organism evidence="4 5">
    <name type="scientific">Antrihabitans stalactiti</name>
    <dbReference type="NCBI Taxonomy" id="2584121"/>
    <lineage>
        <taxon>Bacteria</taxon>
        <taxon>Bacillati</taxon>
        <taxon>Actinomycetota</taxon>
        <taxon>Actinomycetes</taxon>
        <taxon>Mycobacteriales</taxon>
        <taxon>Nocardiaceae</taxon>
        <taxon>Antrihabitans</taxon>
    </lineage>
</organism>
<reference evidence="4 5" key="2">
    <citation type="submission" date="2020-06" db="EMBL/GenBank/DDBJ databases">
        <title>Antribacter stalactiti gen. nov., sp. nov., a new member of the family Nacardiaceae isolated from a cave.</title>
        <authorList>
            <person name="Kim I.S."/>
        </authorList>
    </citation>
    <scope>NUCLEOTIDE SEQUENCE [LARGE SCALE GENOMIC DNA]</scope>
    <source>
        <strain evidence="4 5">YC2-7</strain>
    </source>
</reference>
<evidence type="ECO:0000313" key="4">
    <source>
        <dbReference type="EMBL" id="NMN96041.1"/>
    </source>
</evidence>
<reference evidence="4 5" key="1">
    <citation type="submission" date="2019-05" db="EMBL/GenBank/DDBJ databases">
        <authorList>
            <person name="Lee S.D."/>
        </authorList>
    </citation>
    <scope>NUCLEOTIDE SEQUENCE [LARGE SCALE GENOMIC DNA]</scope>
    <source>
        <strain evidence="4 5">YC2-7</strain>
    </source>
</reference>
<accession>A0A848KCM3</accession>
<evidence type="ECO:0000256" key="1">
    <source>
        <dbReference type="SAM" id="SignalP"/>
    </source>
</evidence>
<evidence type="ECO:0000259" key="2">
    <source>
        <dbReference type="Pfam" id="PF24088"/>
    </source>
</evidence>
<feature type="signal peptide" evidence="1">
    <location>
        <begin position="1"/>
        <end position="29"/>
    </location>
</feature>
<dbReference type="PROSITE" id="PS51257">
    <property type="entry name" value="PROKAR_LIPOPROTEIN"/>
    <property type="match status" value="1"/>
</dbReference>
<feature type="domain" description="DUF7373" evidence="3">
    <location>
        <begin position="263"/>
        <end position="405"/>
    </location>
</feature>
<dbReference type="Proteomes" id="UP000535543">
    <property type="component" value="Unassembled WGS sequence"/>
</dbReference>
<dbReference type="Pfam" id="PF24088">
    <property type="entry name" value="DUF7373"/>
    <property type="match status" value="1"/>
</dbReference>
<gene>
    <name evidence="4" type="ORF">FGL95_13460</name>
</gene>
<feature type="domain" description="DUF7373" evidence="2">
    <location>
        <begin position="57"/>
        <end position="254"/>
    </location>
</feature>
<dbReference type="AlphaFoldDB" id="A0A848KCM3"/>